<organism evidence="10 11">
    <name type="scientific">Aspergillus nanangensis</name>
    <dbReference type="NCBI Taxonomy" id="2582783"/>
    <lineage>
        <taxon>Eukaryota</taxon>
        <taxon>Fungi</taxon>
        <taxon>Dikarya</taxon>
        <taxon>Ascomycota</taxon>
        <taxon>Pezizomycotina</taxon>
        <taxon>Eurotiomycetes</taxon>
        <taxon>Eurotiomycetidae</taxon>
        <taxon>Eurotiales</taxon>
        <taxon>Aspergillaceae</taxon>
        <taxon>Aspergillus</taxon>
        <taxon>Aspergillus subgen. Circumdati</taxon>
    </lineage>
</organism>
<evidence type="ECO:0000256" key="7">
    <source>
        <dbReference type="ARBA" id="ARBA00023080"/>
    </source>
</evidence>
<evidence type="ECO:0000256" key="4">
    <source>
        <dbReference type="ARBA" id="ARBA00022723"/>
    </source>
</evidence>
<protein>
    <recommendedName>
        <fullName evidence="9">Adenosine deaminase domain-containing protein</fullName>
    </recommendedName>
</protein>
<sequence length="336" mass="37245">MEVHAHLSGSISRQCLHEIWQRKKAQDASFTVEDPLVLMPPGKVDFSLQTFFSTFSQSIYHLCNDLDSIAYATRRVLSDFHDDGVRYLELRTMPRASPTSTFTRDEYIHTVLDAIDEFRAAQSQMSIYLILAIDRGHASAAEAMETVDLALALRPRGVVGVDLCGNPTKGDVAVYAAAFAKAKAQGLGVTVHFAEVPAGDGGSMELETLLSFAPDRLGHVIHVSEEVKGEIARRGLGLELCVSCNVHAKMFDGGFVDHHFGYWRYEDCPIFLCTDDVGFFCSSGSNEYLVTAEHFQLGRSDVLGMCRKAVDAIFAGETEKTRLRRLLDEFEATYTR</sequence>
<dbReference type="Gene3D" id="3.20.20.140">
    <property type="entry name" value="Metal-dependent hydrolases"/>
    <property type="match status" value="1"/>
</dbReference>
<keyword evidence="7" id="KW-0546">Nucleotide metabolism</keyword>
<evidence type="ECO:0000256" key="1">
    <source>
        <dbReference type="ARBA" id="ARBA00001947"/>
    </source>
</evidence>
<dbReference type="PANTHER" id="PTHR11409">
    <property type="entry name" value="ADENOSINE DEAMINASE"/>
    <property type="match status" value="1"/>
</dbReference>
<reference evidence="10" key="2">
    <citation type="submission" date="2020-02" db="EMBL/GenBank/DDBJ databases">
        <authorList>
            <person name="Gilchrist C.L.M."/>
            <person name="Chooi Y.-H."/>
        </authorList>
    </citation>
    <scope>NUCLEOTIDE SEQUENCE</scope>
    <source>
        <strain evidence="10">MST-FP2251</strain>
    </source>
</reference>
<comment type="cofactor">
    <cofactor evidence="1">
        <name>Zn(2+)</name>
        <dbReference type="ChEBI" id="CHEBI:29105"/>
    </cofactor>
</comment>
<dbReference type="GO" id="GO:0009117">
    <property type="term" value="P:nucleotide metabolic process"/>
    <property type="evidence" value="ECO:0007669"/>
    <property type="project" value="UniProtKB-KW"/>
</dbReference>
<keyword evidence="4" id="KW-0479">Metal-binding</keyword>
<comment type="subunit">
    <text evidence="3">Monomer.</text>
</comment>
<evidence type="ECO:0000256" key="2">
    <source>
        <dbReference type="ARBA" id="ARBA00006676"/>
    </source>
</evidence>
<dbReference type="PANTHER" id="PTHR11409:SF42">
    <property type="entry name" value="ADENOSINE DEAMINASE-LIKE PROTEIN"/>
    <property type="match status" value="1"/>
</dbReference>
<dbReference type="FunFam" id="3.20.20.140:FF:000033">
    <property type="entry name" value="Adenosine deaminase-like protein"/>
    <property type="match status" value="1"/>
</dbReference>
<keyword evidence="5" id="KW-0378">Hydrolase</keyword>
<dbReference type="Pfam" id="PF00962">
    <property type="entry name" value="A_deaminase"/>
    <property type="match status" value="1"/>
</dbReference>
<dbReference type="SUPFAM" id="SSF51556">
    <property type="entry name" value="Metallo-dependent hydrolases"/>
    <property type="match status" value="1"/>
</dbReference>
<dbReference type="GO" id="GO:0006154">
    <property type="term" value="P:adenosine catabolic process"/>
    <property type="evidence" value="ECO:0007669"/>
    <property type="project" value="TreeGrafter"/>
</dbReference>
<evidence type="ECO:0000313" key="11">
    <source>
        <dbReference type="Proteomes" id="UP001194746"/>
    </source>
</evidence>
<accession>A0AAD4CIR1</accession>
<dbReference type="InterPro" id="IPR001365">
    <property type="entry name" value="A_deaminase_dom"/>
</dbReference>
<evidence type="ECO:0000256" key="6">
    <source>
        <dbReference type="ARBA" id="ARBA00022833"/>
    </source>
</evidence>
<dbReference type="AlphaFoldDB" id="A0AAD4CIR1"/>
<dbReference type="GO" id="GO:0046103">
    <property type="term" value="P:inosine biosynthetic process"/>
    <property type="evidence" value="ECO:0007669"/>
    <property type="project" value="TreeGrafter"/>
</dbReference>
<comment type="catalytic activity">
    <reaction evidence="8">
        <text>N(6)-methyl-AMP + H2O + H(+) = IMP + methylamine</text>
        <dbReference type="Rhea" id="RHEA:16001"/>
        <dbReference type="ChEBI" id="CHEBI:15377"/>
        <dbReference type="ChEBI" id="CHEBI:15378"/>
        <dbReference type="ChEBI" id="CHEBI:58053"/>
        <dbReference type="ChEBI" id="CHEBI:59338"/>
        <dbReference type="ChEBI" id="CHEBI:144842"/>
    </reaction>
    <physiologicalReaction direction="left-to-right" evidence="8">
        <dbReference type="Rhea" id="RHEA:16002"/>
    </physiologicalReaction>
</comment>
<dbReference type="GO" id="GO:0046872">
    <property type="term" value="F:metal ion binding"/>
    <property type="evidence" value="ECO:0007669"/>
    <property type="project" value="UniProtKB-KW"/>
</dbReference>
<proteinExistence type="inferred from homology"/>
<dbReference type="Proteomes" id="UP001194746">
    <property type="component" value="Unassembled WGS sequence"/>
</dbReference>
<dbReference type="InterPro" id="IPR032466">
    <property type="entry name" value="Metal_Hydrolase"/>
</dbReference>
<evidence type="ECO:0000256" key="3">
    <source>
        <dbReference type="ARBA" id="ARBA00011245"/>
    </source>
</evidence>
<dbReference type="InterPro" id="IPR006330">
    <property type="entry name" value="Ado/ade_deaminase"/>
</dbReference>
<evidence type="ECO:0000313" key="10">
    <source>
        <dbReference type="EMBL" id="KAF9886337.1"/>
    </source>
</evidence>
<evidence type="ECO:0000256" key="5">
    <source>
        <dbReference type="ARBA" id="ARBA00022801"/>
    </source>
</evidence>
<evidence type="ECO:0000259" key="9">
    <source>
        <dbReference type="Pfam" id="PF00962"/>
    </source>
</evidence>
<reference evidence="10" key="1">
    <citation type="journal article" date="2019" name="Beilstein J. Org. Chem.">
        <title>Nanangenines: drimane sesquiterpenoids as the dominant metabolite cohort of a novel Australian fungus, Aspergillus nanangensis.</title>
        <authorList>
            <person name="Lacey H.J."/>
            <person name="Gilchrist C.L.M."/>
            <person name="Crombie A."/>
            <person name="Kalaitzis J.A."/>
            <person name="Vuong D."/>
            <person name="Rutledge P.J."/>
            <person name="Turner P."/>
            <person name="Pitt J.I."/>
            <person name="Lacey E."/>
            <person name="Chooi Y.H."/>
            <person name="Piggott A.M."/>
        </authorList>
    </citation>
    <scope>NUCLEOTIDE SEQUENCE</scope>
    <source>
        <strain evidence="10">MST-FP2251</strain>
    </source>
</reference>
<evidence type="ECO:0000256" key="8">
    <source>
        <dbReference type="ARBA" id="ARBA00048787"/>
    </source>
</evidence>
<comment type="similarity">
    <text evidence="2">Belongs to the metallo-dependent hydrolases superfamily. Adenosine and AMP deaminases family.</text>
</comment>
<gene>
    <name evidence="10" type="ORF">FE257_011596</name>
</gene>
<comment type="caution">
    <text evidence="10">The sequence shown here is derived from an EMBL/GenBank/DDBJ whole genome shotgun (WGS) entry which is preliminary data.</text>
</comment>
<dbReference type="EMBL" id="VCAU01000079">
    <property type="protein sequence ID" value="KAF9886337.1"/>
    <property type="molecule type" value="Genomic_DNA"/>
</dbReference>
<name>A0AAD4CIR1_ASPNN</name>
<feature type="domain" description="Adenosine deaminase" evidence="9">
    <location>
        <begin position="2"/>
        <end position="329"/>
    </location>
</feature>
<dbReference type="GO" id="GO:0004000">
    <property type="term" value="F:adenosine deaminase activity"/>
    <property type="evidence" value="ECO:0007669"/>
    <property type="project" value="TreeGrafter"/>
</dbReference>
<keyword evidence="6" id="KW-0862">Zinc</keyword>
<keyword evidence="11" id="KW-1185">Reference proteome</keyword>